<dbReference type="PANTHER" id="PTHR30204">
    <property type="entry name" value="REDOX-CYCLING DRUG-SENSING TRANSCRIPTIONAL ACTIVATOR SOXR"/>
    <property type="match status" value="1"/>
</dbReference>
<keyword evidence="5" id="KW-1185">Reference proteome</keyword>
<dbReference type="Proteomes" id="UP001595699">
    <property type="component" value="Unassembled WGS sequence"/>
</dbReference>
<proteinExistence type="predicted"/>
<evidence type="ECO:0000256" key="2">
    <source>
        <dbReference type="SAM" id="Coils"/>
    </source>
</evidence>
<name>A0ABV7Y3L8_9ACTN</name>
<dbReference type="Gene3D" id="1.10.1660.10">
    <property type="match status" value="1"/>
</dbReference>
<feature type="coiled-coil region" evidence="2">
    <location>
        <begin position="88"/>
        <end position="118"/>
    </location>
</feature>
<protein>
    <submittedName>
        <fullName evidence="4">MerR family DNA-binding transcriptional regulator</fullName>
    </submittedName>
</protein>
<dbReference type="GO" id="GO:0003677">
    <property type="term" value="F:DNA binding"/>
    <property type="evidence" value="ECO:0007669"/>
    <property type="project" value="UniProtKB-KW"/>
</dbReference>
<organism evidence="4 5">
    <name type="scientific">Tenggerimyces flavus</name>
    <dbReference type="NCBI Taxonomy" id="1708749"/>
    <lineage>
        <taxon>Bacteria</taxon>
        <taxon>Bacillati</taxon>
        <taxon>Actinomycetota</taxon>
        <taxon>Actinomycetes</taxon>
        <taxon>Propionibacteriales</taxon>
        <taxon>Nocardioidaceae</taxon>
        <taxon>Tenggerimyces</taxon>
    </lineage>
</organism>
<dbReference type="InterPro" id="IPR047057">
    <property type="entry name" value="MerR_fam"/>
</dbReference>
<reference evidence="5" key="1">
    <citation type="journal article" date="2019" name="Int. J. Syst. Evol. Microbiol.">
        <title>The Global Catalogue of Microorganisms (GCM) 10K type strain sequencing project: providing services to taxonomists for standard genome sequencing and annotation.</title>
        <authorList>
            <consortium name="The Broad Institute Genomics Platform"/>
            <consortium name="The Broad Institute Genome Sequencing Center for Infectious Disease"/>
            <person name="Wu L."/>
            <person name="Ma J."/>
        </authorList>
    </citation>
    <scope>NUCLEOTIDE SEQUENCE [LARGE SCALE GENOMIC DNA]</scope>
    <source>
        <strain evidence="5">CGMCC 4.7241</strain>
    </source>
</reference>
<feature type="domain" description="HTH merR-type" evidence="3">
    <location>
        <begin position="6"/>
        <end position="73"/>
    </location>
</feature>
<dbReference type="PANTHER" id="PTHR30204:SF58">
    <property type="entry name" value="HTH-TYPE TRANSCRIPTIONAL REGULATOR YFMP"/>
    <property type="match status" value="1"/>
</dbReference>
<keyword evidence="2" id="KW-0175">Coiled coil</keyword>
<accession>A0ABV7Y3L8</accession>
<dbReference type="SMART" id="SM00422">
    <property type="entry name" value="HTH_MERR"/>
    <property type="match status" value="1"/>
</dbReference>
<dbReference type="RefSeq" id="WP_205122246.1">
    <property type="nucleotide sequence ID" value="NZ_JAFBCM010000001.1"/>
</dbReference>
<dbReference type="CDD" id="cd04776">
    <property type="entry name" value="HTH_GnyR"/>
    <property type="match status" value="1"/>
</dbReference>
<gene>
    <name evidence="4" type="ORF">ACFOUW_00765</name>
</gene>
<evidence type="ECO:0000313" key="5">
    <source>
        <dbReference type="Proteomes" id="UP001595699"/>
    </source>
</evidence>
<dbReference type="InterPro" id="IPR009061">
    <property type="entry name" value="DNA-bd_dom_put_sf"/>
</dbReference>
<evidence type="ECO:0000259" key="3">
    <source>
        <dbReference type="PROSITE" id="PS50937"/>
    </source>
</evidence>
<dbReference type="EMBL" id="JBHRZH010000001">
    <property type="protein sequence ID" value="MFC3759357.1"/>
    <property type="molecule type" value="Genomic_DNA"/>
</dbReference>
<dbReference type="SUPFAM" id="SSF46955">
    <property type="entry name" value="Putative DNA-binding domain"/>
    <property type="match status" value="1"/>
</dbReference>
<dbReference type="InterPro" id="IPR000551">
    <property type="entry name" value="MerR-type_HTH_dom"/>
</dbReference>
<sequence length="131" mass="15250">MTDARTWSIAELAEEYAVTLRTIRFYEDRGLLSPERKGTQRVFHARDRVRLGLILRGKRLGFSLEEIARIVGMYDAEPGEVGQLQYLLEQIVVRRKELEQRRRDIEETLAELDAVETRCRDDLSRLTGDGK</sequence>
<keyword evidence="1 4" id="KW-0238">DNA-binding</keyword>
<dbReference type="Pfam" id="PF13411">
    <property type="entry name" value="MerR_1"/>
    <property type="match status" value="1"/>
</dbReference>
<dbReference type="PROSITE" id="PS50937">
    <property type="entry name" value="HTH_MERR_2"/>
    <property type="match status" value="1"/>
</dbReference>
<evidence type="ECO:0000313" key="4">
    <source>
        <dbReference type="EMBL" id="MFC3759357.1"/>
    </source>
</evidence>
<comment type="caution">
    <text evidence="4">The sequence shown here is derived from an EMBL/GenBank/DDBJ whole genome shotgun (WGS) entry which is preliminary data.</text>
</comment>
<evidence type="ECO:0000256" key="1">
    <source>
        <dbReference type="ARBA" id="ARBA00023125"/>
    </source>
</evidence>